<proteinExistence type="predicted"/>
<sequence length="227" mass="26167">MKSEKRNAVASPNSATAKKSTSKHRTGRVGSSARLGYKLNFWFCFVRRKNRAVTQCARAGPVREIAYAFLLDAVRPSRQAGLTFYDTFRRHYESERVWQHKWPQSPTSGVLCNLLDTDVNVRIEFVPKMYEYTFLKMYKVVCDKSENNRKNLRVMMTYSSSLRYITMMLRHETRGVTVCAMTERRDVPAYPACVTKSSNTTAVPWPARAPPPRHETRVQPARAYAVK</sequence>
<feature type="region of interest" description="Disordered" evidence="1">
    <location>
        <begin position="1"/>
        <end position="28"/>
    </location>
</feature>
<dbReference type="AlphaFoldDB" id="A0A4C1TE70"/>
<accession>A0A4C1TE70</accession>
<protein>
    <submittedName>
        <fullName evidence="2">Uncharacterized protein</fullName>
    </submittedName>
</protein>
<gene>
    <name evidence="2" type="ORF">EVAR_6149_1</name>
</gene>
<dbReference type="Proteomes" id="UP000299102">
    <property type="component" value="Unassembled WGS sequence"/>
</dbReference>
<feature type="compositionally biased region" description="Polar residues" evidence="1">
    <location>
        <begin position="10"/>
        <end position="19"/>
    </location>
</feature>
<evidence type="ECO:0000313" key="3">
    <source>
        <dbReference type="Proteomes" id="UP000299102"/>
    </source>
</evidence>
<comment type="caution">
    <text evidence="2">The sequence shown here is derived from an EMBL/GenBank/DDBJ whole genome shotgun (WGS) entry which is preliminary data.</text>
</comment>
<keyword evidence="3" id="KW-1185">Reference proteome</keyword>
<evidence type="ECO:0000256" key="1">
    <source>
        <dbReference type="SAM" id="MobiDB-lite"/>
    </source>
</evidence>
<feature type="region of interest" description="Disordered" evidence="1">
    <location>
        <begin position="204"/>
        <end position="227"/>
    </location>
</feature>
<name>A0A4C1TE70_EUMVA</name>
<reference evidence="2 3" key="1">
    <citation type="journal article" date="2019" name="Commun. Biol.">
        <title>The bagworm genome reveals a unique fibroin gene that provides high tensile strength.</title>
        <authorList>
            <person name="Kono N."/>
            <person name="Nakamura H."/>
            <person name="Ohtoshi R."/>
            <person name="Tomita M."/>
            <person name="Numata K."/>
            <person name="Arakawa K."/>
        </authorList>
    </citation>
    <scope>NUCLEOTIDE SEQUENCE [LARGE SCALE GENOMIC DNA]</scope>
</reference>
<dbReference type="EMBL" id="BGZK01000053">
    <property type="protein sequence ID" value="GBP12833.1"/>
    <property type="molecule type" value="Genomic_DNA"/>
</dbReference>
<evidence type="ECO:0000313" key="2">
    <source>
        <dbReference type="EMBL" id="GBP12833.1"/>
    </source>
</evidence>
<organism evidence="2 3">
    <name type="scientific">Eumeta variegata</name>
    <name type="common">Bagworm moth</name>
    <name type="synonym">Eumeta japonica</name>
    <dbReference type="NCBI Taxonomy" id="151549"/>
    <lineage>
        <taxon>Eukaryota</taxon>
        <taxon>Metazoa</taxon>
        <taxon>Ecdysozoa</taxon>
        <taxon>Arthropoda</taxon>
        <taxon>Hexapoda</taxon>
        <taxon>Insecta</taxon>
        <taxon>Pterygota</taxon>
        <taxon>Neoptera</taxon>
        <taxon>Endopterygota</taxon>
        <taxon>Lepidoptera</taxon>
        <taxon>Glossata</taxon>
        <taxon>Ditrysia</taxon>
        <taxon>Tineoidea</taxon>
        <taxon>Psychidae</taxon>
        <taxon>Oiketicinae</taxon>
        <taxon>Eumeta</taxon>
    </lineage>
</organism>